<dbReference type="AlphaFoldDB" id="M7CCL7"/>
<proteinExistence type="predicted"/>
<sequence>MSVVALKYNFLMDMDTGRIFMLLSAAFDTVDLKWKGQIKGASPAQSGLTEEEEGCVLQAPSEMPETLQVVGTVDPDYAVDDQMTAEIDRDTELLPAKEMPEMYLAVGSDPGNVVEVSA</sequence>
<dbReference type="EMBL" id="KB473078">
    <property type="protein sequence ID" value="EMP42458.1"/>
    <property type="molecule type" value="Genomic_DNA"/>
</dbReference>
<evidence type="ECO:0000313" key="1">
    <source>
        <dbReference type="EMBL" id="EMP42458.1"/>
    </source>
</evidence>
<gene>
    <name evidence="1" type="ORF">UY3_00297</name>
</gene>
<accession>M7CCL7</accession>
<protein>
    <submittedName>
        <fullName evidence="1">Uncharacterized protein</fullName>
    </submittedName>
</protein>
<evidence type="ECO:0000313" key="2">
    <source>
        <dbReference type="Proteomes" id="UP000031443"/>
    </source>
</evidence>
<organism evidence="1 2">
    <name type="scientific">Chelonia mydas</name>
    <name type="common">Green sea-turtle</name>
    <name type="synonym">Chelonia agassizi</name>
    <dbReference type="NCBI Taxonomy" id="8469"/>
    <lineage>
        <taxon>Eukaryota</taxon>
        <taxon>Metazoa</taxon>
        <taxon>Chordata</taxon>
        <taxon>Craniata</taxon>
        <taxon>Vertebrata</taxon>
        <taxon>Euteleostomi</taxon>
        <taxon>Archelosauria</taxon>
        <taxon>Testudinata</taxon>
        <taxon>Testudines</taxon>
        <taxon>Cryptodira</taxon>
        <taxon>Durocryptodira</taxon>
        <taxon>Americhelydia</taxon>
        <taxon>Chelonioidea</taxon>
        <taxon>Cheloniidae</taxon>
        <taxon>Chelonia</taxon>
    </lineage>
</organism>
<dbReference type="Proteomes" id="UP000031443">
    <property type="component" value="Unassembled WGS sequence"/>
</dbReference>
<keyword evidence="2" id="KW-1185">Reference proteome</keyword>
<name>M7CCL7_CHEMY</name>
<reference evidence="2" key="1">
    <citation type="journal article" date="2013" name="Nat. Genet.">
        <title>The draft genomes of soft-shell turtle and green sea turtle yield insights into the development and evolution of the turtle-specific body plan.</title>
        <authorList>
            <person name="Wang Z."/>
            <person name="Pascual-Anaya J."/>
            <person name="Zadissa A."/>
            <person name="Li W."/>
            <person name="Niimura Y."/>
            <person name="Huang Z."/>
            <person name="Li C."/>
            <person name="White S."/>
            <person name="Xiong Z."/>
            <person name="Fang D."/>
            <person name="Wang B."/>
            <person name="Ming Y."/>
            <person name="Chen Y."/>
            <person name="Zheng Y."/>
            <person name="Kuraku S."/>
            <person name="Pignatelli M."/>
            <person name="Herrero J."/>
            <person name="Beal K."/>
            <person name="Nozawa M."/>
            <person name="Li Q."/>
            <person name="Wang J."/>
            <person name="Zhang H."/>
            <person name="Yu L."/>
            <person name="Shigenobu S."/>
            <person name="Wang J."/>
            <person name="Liu J."/>
            <person name="Flicek P."/>
            <person name="Searle S."/>
            <person name="Wang J."/>
            <person name="Kuratani S."/>
            <person name="Yin Y."/>
            <person name="Aken B."/>
            <person name="Zhang G."/>
            <person name="Irie N."/>
        </authorList>
    </citation>
    <scope>NUCLEOTIDE SEQUENCE [LARGE SCALE GENOMIC DNA]</scope>
</reference>